<dbReference type="EMBL" id="VSRR010147942">
    <property type="protein sequence ID" value="MPD05822.1"/>
    <property type="molecule type" value="Genomic_DNA"/>
</dbReference>
<sequence length="67" mass="7299">MTQVILVNTWPSRDAAALTPPHASPTTTTTTTTTNRRLTNTLLESAQHFSLSEKTNAIIYTVAKSII</sequence>
<evidence type="ECO:0000313" key="2">
    <source>
        <dbReference type="EMBL" id="MPD05822.1"/>
    </source>
</evidence>
<accession>A0A5B7K618</accession>
<feature type="region of interest" description="Disordered" evidence="1">
    <location>
        <begin position="15"/>
        <end position="36"/>
    </location>
</feature>
<reference evidence="2 3" key="1">
    <citation type="submission" date="2019-05" db="EMBL/GenBank/DDBJ databases">
        <title>Another draft genome of Portunus trituberculatus and its Hox gene families provides insights of decapod evolution.</title>
        <authorList>
            <person name="Jeong J.-H."/>
            <person name="Song I."/>
            <person name="Kim S."/>
            <person name="Choi T."/>
            <person name="Kim D."/>
            <person name="Ryu S."/>
            <person name="Kim W."/>
        </authorList>
    </citation>
    <scope>NUCLEOTIDE SEQUENCE [LARGE SCALE GENOMIC DNA]</scope>
    <source>
        <tissue evidence="2">Muscle</tissue>
    </source>
</reference>
<gene>
    <name evidence="2" type="ORF">E2C01_101591</name>
</gene>
<evidence type="ECO:0000256" key="1">
    <source>
        <dbReference type="SAM" id="MobiDB-lite"/>
    </source>
</evidence>
<proteinExistence type="predicted"/>
<feature type="compositionally biased region" description="Low complexity" evidence="1">
    <location>
        <begin position="26"/>
        <end position="36"/>
    </location>
</feature>
<dbReference type="AlphaFoldDB" id="A0A5B7K618"/>
<name>A0A5B7K618_PORTR</name>
<organism evidence="2 3">
    <name type="scientific">Portunus trituberculatus</name>
    <name type="common">Swimming crab</name>
    <name type="synonym">Neptunus trituberculatus</name>
    <dbReference type="NCBI Taxonomy" id="210409"/>
    <lineage>
        <taxon>Eukaryota</taxon>
        <taxon>Metazoa</taxon>
        <taxon>Ecdysozoa</taxon>
        <taxon>Arthropoda</taxon>
        <taxon>Crustacea</taxon>
        <taxon>Multicrustacea</taxon>
        <taxon>Malacostraca</taxon>
        <taxon>Eumalacostraca</taxon>
        <taxon>Eucarida</taxon>
        <taxon>Decapoda</taxon>
        <taxon>Pleocyemata</taxon>
        <taxon>Brachyura</taxon>
        <taxon>Eubrachyura</taxon>
        <taxon>Portunoidea</taxon>
        <taxon>Portunidae</taxon>
        <taxon>Portuninae</taxon>
        <taxon>Portunus</taxon>
    </lineage>
</organism>
<evidence type="ECO:0000313" key="3">
    <source>
        <dbReference type="Proteomes" id="UP000324222"/>
    </source>
</evidence>
<dbReference type="Proteomes" id="UP000324222">
    <property type="component" value="Unassembled WGS sequence"/>
</dbReference>
<comment type="caution">
    <text evidence="2">The sequence shown here is derived from an EMBL/GenBank/DDBJ whole genome shotgun (WGS) entry which is preliminary data.</text>
</comment>
<keyword evidence="3" id="KW-1185">Reference proteome</keyword>
<protein>
    <submittedName>
        <fullName evidence="2">Uncharacterized protein</fullName>
    </submittedName>
</protein>